<dbReference type="CDD" id="cd02513">
    <property type="entry name" value="CMP-NeuAc_Synthase"/>
    <property type="match status" value="1"/>
</dbReference>
<dbReference type="PANTHER" id="PTHR21485">
    <property type="entry name" value="HAD SUPERFAMILY MEMBERS CMAS AND KDSC"/>
    <property type="match status" value="1"/>
</dbReference>
<evidence type="ECO:0000256" key="1">
    <source>
        <dbReference type="ARBA" id="ARBA00010726"/>
    </source>
</evidence>
<evidence type="ECO:0000313" key="3">
    <source>
        <dbReference type="Proteomes" id="UP000196317"/>
    </source>
</evidence>
<gene>
    <name evidence="2" type="ORF">B9N65_03600</name>
</gene>
<dbReference type="Gene3D" id="3.90.550.10">
    <property type="entry name" value="Spore Coat Polysaccharide Biosynthesis Protein SpsA, Chain A"/>
    <property type="match status" value="1"/>
</dbReference>
<dbReference type="SUPFAM" id="SSF53448">
    <property type="entry name" value="Nucleotide-diphospho-sugar transferases"/>
    <property type="match status" value="1"/>
</dbReference>
<keyword evidence="2" id="KW-0548">Nucleotidyltransferase</keyword>
<accession>A0A1Y5MML3</accession>
<dbReference type="Pfam" id="PF02348">
    <property type="entry name" value="CTP_transf_3"/>
    <property type="match status" value="1"/>
</dbReference>
<reference evidence="2 3" key="1">
    <citation type="submission" date="2017-04" db="EMBL/GenBank/DDBJ databases">
        <title>Complete genome of Campylobacter concisus ATCC 33237T and draft genomes for an additional eight well characterized C. concisus strains.</title>
        <authorList>
            <person name="Cornelius A.J."/>
            <person name="Miller W.G."/>
            <person name="Lastovica A.J."/>
            <person name="On S.L."/>
            <person name="French N.P."/>
            <person name="Vandenberg O."/>
            <person name="Biggs P.J."/>
        </authorList>
    </citation>
    <scope>NUCLEOTIDE SEQUENCE [LARGE SCALE GENOMIC DNA]</scope>
    <source>
        <strain evidence="2 3">CCUG 19995</strain>
    </source>
</reference>
<dbReference type="AlphaFoldDB" id="A0A1Y5MML3"/>
<proteinExistence type="inferred from homology"/>
<dbReference type="GO" id="GO:0008781">
    <property type="term" value="F:N-acylneuraminate cytidylyltransferase activity"/>
    <property type="evidence" value="ECO:0007669"/>
    <property type="project" value="TreeGrafter"/>
</dbReference>
<comment type="similarity">
    <text evidence="1">Belongs to the CMP-NeuNAc synthase family.</text>
</comment>
<protein>
    <submittedName>
        <fullName evidence="2">Acylneuraminate cytidylyltransferase</fullName>
    </submittedName>
</protein>
<dbReference type="PANTHER" id="PTHR21485:SF6">
    <property type="entry name" value="N-ACYLNEURAMINATE CYTIDYLYLTRANSFERASE-RELATED"/>
    <property type="match status" value="1"/>
</dbReference>
<dbReference type="InterPro" id="IPR050793">
    <property type="entry name" value="CMP-NeuNAc_synthase"/>
</dbReference>
<dbReference type="Proteomes" id="UP000196317">
    <property type="component" value="Unassembled WGS sequence"/>
</dbReference>
<evidence type="ECO:0000313" key="2">
    <source>
        <dbReference type="EMBL" id="OUT08564.1"/>
    </source>
</evidence>
<comment type="caution">
    <text evidence="2">The sequence shown here is derived from an EMBL/GenBank/DDBJ whole genome shotgun (WGS) entry which is preliminary data.</text>
</comment>
<dbReference type="InterPro" id="IPR029044">
    <property type="entry name" value="Nucleotide-diphossugar_trans"/>
</dbReference>
<organism evidence="2 3">
    <name type="scientific">Campylobacter concisus</name>
    <dbReference type="NCBI Taxonomy" id="199"/>
    <lineage>
        <taxon>Bacteria</taxon>
        <taxon>Pseudomonadati</taxon>
        <taxon>Campylobacterota</taxon>
        <taxon>Epsilonproteobacteria</taxon>
        <taxon>Campylobacterales</taxon>
        <taxon>Campylobacteraceae</taxon>
        <taxon>Campylobacter</taxon>
    </lineage>
</organism>
<sequence length="242" mass="27445">MYKNNSFLAIVPARGGSKGLPGKNIKELCGKPLVAWSIEAGLKSKYVDEVMVSTDDEKIAEISKKYGANVPFLRPSELASDTATTFDAIKHTIDYYKNELKKEFDYIVLLEPTSPLREVCDIDRAIEILLESKADSIVGICKTESQNPAFLVSKDEKGLISGYENKDMRVLRRQEIKDVYFFEGTIYVSKTDVLLDKKTFYHDNTIGYEVPKYKSLEIDDIDDFVMVEAIMNYKGYKNGLSR</sequence>
<dbReference type="InterPro" id="IPR003329">
    <property type="entry name" value="Cytidylyl_trans"/>
</dbReference>
<name>A0A1Y5MML3_9BACT</name>
<dbReference type="EMBL" id="NDYN01000002">
    <property type="protein sequence ID" value="OUT08564.1"/>
    <property type="molecule type" value="Genomic_DNA"/>
</dbReference>
<keyword evidence="2" id="KW-0808">Transferase</keyword>
<dbReference type="RefSeq" id="WP_087582840.1">
    <property type="nucleotide sequence ID" value="NZ_NDYN01000002.1"/>
</dbReference>